<accession>A0A383CUH4</accession>
<gene>
    <name evidence="1" type="ORF">METZ01_LOCUS488132</name>
</gene>
<reference evidence="1" key="1">
    <citation type="submission" date="2018-05" db="EMBL/GenBank/DDBJ databases">
        <authorList>
            <person name="Lanie J.A."/>
            <person name="Ng W.-L."/>
            <person name="Kazmierczak K.M."/>
            <person name="Andrzejewski T.M."/>
            <person name="Davidsen T.M."/>
            <person name="Wayne K.J."/>
            <person name="Tettelin H."/>
            <person name="Glass J.I."/>
            <person name="Rusch D."/>
            <person name="Podicherti R."/>
            <person name="Tsui H.-C.T."/>
            <person name="Winkler M.E."/>
        </authorList>
    </citation>
    <scope>NUCLEOTIDE SEQUENCE</scope>
</reference>
<sequence>MSGESIIPESTNLDTSYAFIYSAGYGV</sequence>
<evidence type="ECO:0000313" key="1">
    <source>
        <dbReference type="EMBL" id="SVE35278.1"/>
    </source>
</evidence>
<dbReference type="AlphaFoldDB" id="A0A383CUH4"/>
<protein>
    <submittedName>
        <fullName evidence="1">Uncharacterized protein</fullName>
    </submittedName>
</protein>
<dbReference type="EMBL" id="UINC01211399">
    <property type="protein sequence ID" value="SVE35278.1"/>
    <property type="molecule type" value="Genomic_DNA"/>
</dbReference>
<name>A0A383CUH4_9ZZZZ</name>
<feature type="non-terminal residue" evidence="1">
    <location>
        <position position="27"/>
    </location>
</feature>
<proteinExistence type="predicted"/>
<organism evidence="1">
    <name type="scientific">marine metagenome</name>
    <dbReference type="NCBI Taxonomy" id="408172"/>
    <lineage>
        <taxon>unclassified sequences</taxon>
        <taxon>metagenomes</taxon>
        <taxon>ecological metagenomes</taxon>
    </lineage>
</organism>